<comment type="caution">
    <text evidence="10">The sequence shown here is derived from an EMBL/GenBank/DDBJ whole genome shotgun (WGS) entry which is preliminary data.</text>
</comment>
<dbReference type="GO" id="GO:0009103">
    <property type="term" value="P:lipopolysaccharide biosynthetic process"/>
    <property type="evidence" value="ECO:0007669"/>
    <property type="project" value="UniProtKB-ARBA"/>
</dbReference>
<evidence type="ECO:0000313" key="10">
    <source>
        <dbReference type="EMBL" id="PIE35294.1"/>
    </source>
</evidence>
<dbReference type="EMBL" id="PDSK01000048">
    <property type="protein sequence ID" value="PIE35294.1"/>
    <property type="molecule type" value="Genomic_DNA"/>
</dbReference>
<evidence type="ECO:0000256" key="8">
    <source>
        <dbReference type="SAM" id="Phobius"/>
    </source>
</evidence>
<evidence type="ECO:0000256" key="5">
    <source>
        <dbReference type="ARBA" id="ARBA00022692"/>
    </source>
</evidence>
<feature type="transmembrane region" description="Helical" evidence="8">
    <location>
        <begin position="340"/>
        <end position="363"/>
    </location>
</feature>
<evidence type="ECO:0000256" key="3">
    <source>
        <dbReference type="ARBA" id="ARBA00022676"/>
    </source>
</evidence>
<feature type="transmembrane region" description="Helical" evidence="8">
    <location>
        <begin position="12"/>
        <end position="32"/>
    </location>
</feature>
<feature type="transmembrane region" description="Helical" evidence="8">
    <location>
        <begin position="282"/>
        <end position="303"/>
    </location>
</feature>
<keyword evidence="2" id="KW-1003">Cell membrane</keyword>
<evidence type="ECO:0000259" key="9">
    <source>
        <dbReference type="Pfam" id="PF13231"/>
    </source>
</evidence>
<keyword evidence="5 8" id="KW-0812">Transmembrane</keyword>
<dbReference type="GO" id="GO:0005886">
    <property type="term" value="C:plasma membrane"/>
    <property type="evidence" value="ECO:0007669"/>
    <property type="project" value="UniProtKB-SubCell"/>
</dbReference>
<keyword evidence="7 8" id="KW-0472">Membrane</keyword>
<feature type="transmembrane region" description="Helical" evidence="8">
    <location>
        <begin position="92"/>
        <end position="112"/>
    </location>
</feature>
<accession>A0A2G6KI15</accession>
<gene>
    <name evidence="10" type="ORF">CSA56_04760</name>
</gene>
<evidence type="ECO:0000256" key="7">
    <source>
        <dbReference type="ARBA" id="ARBA00023136"/>
    </source>
</evidence>
<feature type="transmembrane region" description="Helical" evidence="8">
    <location>
        <begin position="169"/>
        <end position="186"/>
    </location>
</feature>
<dbReference type="PANTHER" id="PTHR33908:SF11">
    <property type="entry name" value="MEMBRANE PROTEIN"/>
    <property type="match status" value="1"/>
</dbReference>
<keyword evidence="6 8" id="KW-1133">Transmembrane helix</keyword>
<comment type="subcellular location">
    <subcellularLocation>
        <location evidence="1">Cell membrane</location>
        <topology evidence="1">Multi-pass membrane protein</topology>
    </subcellularLocation>
</comment>
<evidence type="ECO:0000313" key="11">
    <source>
        <dbReference type="Proteomes" id="UP000230821"/>
    </source>
</evidence>
<feature type="transmembrane region" description="Helical" evidence="8">
    <location>
        <begin position="315"/>
        <end position="334"/>
    </location>
</feature>
<feature type="transmembrane region" description="Helical" evidence="8">
    <location>
        <begin position="119"/>
        <end position="136"/>
    </location>
</feature>
<dbReference type="InterPro" id="IPR038731">
    <property type="entry name" value="RgtA/B/C-like"/>
</dbReference>
<evidence type="ECO:0000256" key="4">
    <source>
        <dbReference type="ARBA" id="ARBA00022679"/>
    </source>
</evidence>
<dbReference type="Pfam" id="PF13231">
    <property type="entry name" value="PMT_2"/>
    <property type="match status" value="1"/>
</dbReference>
<feature type="transmembrane region" description="Helical" evidence="8">
    <location>
        <begin position="375"/>
        <end position="398"/>
    </location>
</feature>
<feature type="transmembrane region" description="Helical" evidence="8">
    <location>
        <begin position="192"/>
        <end position="207"/>
    </location>
</feature>
<feature type="transmembrane region" description="Helical" evidence="8">
    <location>
        <begin position="219"/>
        <end position="238"/>
    </location>
</feature>
<evidence type="ECO:0000256" key="6">
    <source>
        <dbReference type="ARBA" id="ARBA00022989"/>
    </source>
</evidence>
<dbReference type="InterPro" id="IPR050297">
    <property type="entry name" value="LipidA_mod_glycosyltrf_83"/>
</dbReference>
<feature type="domain" description="Glycosyltransferase RgtA/B/C/D-like" evidence="9">
    <location>
        <begin position="70"/>
        <end position="222"/>
    </location>
</feature>
<protein>
    <recommendedName>
        <fullName evidence="9">Glycosyltransferase RgtA/B/C/D-like domain-containing protein</fullName>
    </recommendedName>
</protein>
<organism evidence="10 11">
    <name type="scientific">candidate division KSB3 bacterium</name>
    <dbReference type="NCBI Taxonomy" id="2044937"/>
    <lineage>
        <taxon>Bacteria</taxon>
        <taxon>candidate division KSB3</taxon>
    </lineage>
</organism>
<dbReference type="PANTHER" id="PTHR33908">
    <property type="entry name" value="MANNOSYLTRANSFERASE YKCB-RELATED"/>
    <property type="match status" value="1"/>
</dbReference>
<name>A0A2G6KI15_9BACT</name>
<proteinExistence type="predicted"/>
<keyword evidence="4" id="KW-0808">Transferase</keyword>
<dbReference type="AlphaFoldDB" id="A0A2G6KI15"/>
<feature type="transmembrane region" description="Helical" evidence="8">
    <location>
        <begin position="142"/>
        <end position="162"/>
    </location>
</feature>
<evidence type="ECO:0000256" key="2">
    <source>
        <dbReference type="ARBA" id="ARBA00022475"/>
    </source>
</evidence>
<sequence length="565" mass="64555">MLPQRPRFMNKLRKIPGAIFLLIVILGSLFLLRLPSCFIPLWNVDEAVSACIANVIVDGGIPYRDAIDHRGPVTYYAYALIFNIFGKNNMPAVHIALSGLLLCVSVVIYACGTYVANKRAGLLTALFFTILSFGAFREGDMLAAHTEYVVIFFTSIAVYFLLRSLSHNNFFLLFLCGTCYGIAFFAKQPASLDLAAVFVFLELIAFFRQDQSPPFLKRVVCLACGFLLVTLYIILYFYTRGALQDFFFYFWTYNTKYYVPEIPFLMRIRNVLVPVKGLYSKFFFVPILFFSGSLYSLYDFFTLSPRGSGLFKKDFYILFVLLTGAAFVGASLSGRTFGHYYIQMLPALCIIIGISTEKLFTVIQPFFIRAFSKKLLSAHSILAGTFIACCIGSFLLPLPSRLYHSFSSPLRKDREEEVVQYIKNSSTDHDHIFVWGFYPELYVLSHRMPASRYTFTNVLTGLIPWTNIGEDVDTAYAIVPGTWEILMKELHENQPLLFVDASPVYYRNFGKYDPETFPALHRFLEQNYQLEFEISSDDESHGFKIYKRKNQPNVKHLGSSTFTRC</sequence>
<dbReference type="GO" id="GO:0016763">
    <property type="term" value="F:pentosyltransferase activity"/>
    <property type="evidence" value="ECO:0007669"/>
    <property type="project" value="TreeGrafter"/>
</dbReference>
<evidence type="ECO:0000256" key="1">
    <source>
        <dbReference type="ARBA" id="ARBA00004651"/>
    </source>
</evidence>
<dbReference type="Proteomes" id="UP000230821">
    <property type="component" value="Unassembled WGS sequence"/>
</dbReference>
<keyword evidence="3" id="KW-0328">Glycosyltransferase</keyword>
<reference evidence="10 11" key="1">
    <citation type="submission" date="2017-10" db="EMBL/GenBank/DDBJ databases">
        <title>Novel microbial diversity and functional potential in the marine mammal oral microbiome.</title>
        <authorList>
            <person name="Dudek N.K."/>
            <person name="Sun C.L."/>
            <person name="Burstein D."/>
            <person name="Kantor R.S."/>
            <person name="Aliaga Goltsman D.S."/>
            <person name="Bik E.M."/>
            <person name="Thomas B.C."/>
            <person name="Banfield J.F."/>
            <person name="Relman D.A."/>
        </authorList>
    </citation>
    <scope>NUCLEOTIDE SEQUENCE [LARGE SCALE GENOMIC DNA]</scope>
    <source>
        <strain evidence="10">DOLJORAL78_47_16</strain>
    </source>
</reference>